<keyword evidence="2" id="KW-0472">Membrane</keyword>
<reference evidence="4 5" key="1">
    <citation type="journal article" date="2016" name="Nat. Commun.">
        <title>Thousands of microbial genomes shed light on interconnected biogeochemical processes in an aquifer system.</title>
        <authorList>
            <person name="Anantharaman K."/>
            <person name="Brown C.T."/>
            <person name="Hug L.A."/>
            <person name="Sharon I."/>
            <person name="Castelle C.J."/>
            <person name="Probst A.J."/>
            <person name="Thomas B.C."/>
            <person name="Singh A."/>
            <person name="Wilkins M.J."/>
            <person name="Karaoz U."/>
            <person name="Brodie E.L."/>
            <person name="Williams K.H."/>
            <person name="Hubbard S.S."/>
            <person name="Banfield J.F."/>
        </authorList>
    </citation>
    <scope>NUCLEOTIDE SEQUENCE [LARGE SCALE GENOMIC DNA]</scope>
</reference>
<dbReference type="Gene3D" id="2.70.70.10">
    <property type="entry name" value="Glucose Permease (Domain IIA)"/>
    <property type="match status" value="1"/>
</dbReference>
<dbReference type="SUPFAM" id="SSF51261">
    <property type="entry name" value="Duplicated hybrid motif"/>
    <property type="match status" value="1"/>
</dbReference>
<dbReference type="Proteomes" id="UP000179243">
    <property type="component" value="Unassembled WGS sequence"/>
</dbReference>
<gene>
    <name evidence="4" type="ORF">A2519_00915</name>
</gene>
<evidence type="ECO:0000259" key="3">
    <source>
        <dbReference type="Pfam" id="PF01551"/>
    </source>
</evidence>
<evidence type="ECO:0000256" key="2">
    <source>
        <dbReference type="SAM" id="Phobius"/>
    </source>
</evidence>
<dbReference type="InterPro" id="IPR011055">
    <property type="entry name" value="Dup_hybrid_motif"/>
</dbReference>
<keyword evidence="1" id="KW-0732">Signal</keyword>
<sequence length="285" mass="31135">MKKFSFLVVPHKGGPVKEFRLSPLAMVLLILVFLFGLFSIYLAFKGMRLYRKEKNALVNLYAENKKLGDQLTGIRSKVAVLKNKISILSSKEMEIRDLADITNDSDLIGYEAAKSQNPDQEAGTEGIDSSLAALATLSQFYDSLVAQFGINRIAIDFTPTIRPIAADAYISAKFGLKKDPFSGEVKPHLGVDFSKETGAPVLAAASGIVSFAGKEKGFGSVVRIIHGQDFETMYAHLNTIGVVRGQAVRKGQQIATLGNTGRSIGPHLHYEVIKDGKHVDPEQYF</sequence>
<name>A0A1F7FC33_UNCRA</name>
<feature type="domain" description="M23ase beta-sheet core" evidence="3">
    <location>
        <begin position="187"/>
        <end position="281"/>
    </location>
</feature>
<accession>A0A1F7FC33</accession>
<organism evidence="4 5">
    <name type="scientific">Candidatus Raymondbacteria bacterium RIFOXYD12_FULL_49_13</name>
    <dbReference type="NCBI Taxonomy" id="1817890"/>
    <lineage>
        <taxon>Bacteria</taxon>
        <taxon>Raymondiibacteriota</taxon>
    </lineage>
</organism>
<feature type="transmembrane region" description="Helical" evidence="2">
    <location>
        <begin position="24"/>
        <end position="44"/>
    </location>
</feature>
<dbReference type="GO" id="GO:0004222">
    <property type="term" value="F:metalloendopeptidase activity"/>
    <property type="evidence" value="ECO:0007669"/>
    <property type="project" value="TreeGrafter"/>
</dbReference>
<evidence type="ECO:0000313" key="5">
    <source>
        <dbReference type="Proteomes" id="UP000179243"/>
    </source>
</evidence>
<dbReference type="PANTHER" id="PTHR21666">
    <property type="entry name" value="PEPTIDASE-RELATED"/>
    <property type="match status" value="1"/>
</dbReference>
<dbReference type="AlphaFoldDB" id="A0A1F7FC33"/>
<dbReference type="InterPro" id="IPR050570">
    <property type="entry name" value="Cell_wall_metabolism_enzyme"/>
</dbReference>
<comment type="caution">
    <text evidence="4">The sequence shown here is derived from an EMBL/GenBank/DDBJ whole genome shotgun (WGS) entry which is preliminary data.</text>
</comment>
<keyword evidence="2" id="KW-0812">Transmembrane</keyword>
<evidence type="ECO:0000256" key="1">
    <source>
        <dbReference type="ARBA" id="ARBA00022729"/>
    </source>
</evidence>
<dbReference type="Pfam" id="PF01551">
    <property type="entry name" value="Peptidase_M23"/>
    <property type="match status" value="1"/>
</dbReference>
<dbReference type="CDD" id="cd12797">
    <property type="entry name" value="M23_peptidase"/>
    <property type="match status" value="1"/>
</dbReference>
<evidence type="ECO:0000313" key="4">
    <source>
        <dbReference type="EMBL" id="OGK04047.1"/>
    </source>
</evidence>
<dbReference type="EMBL" id="MFYX01000077">
    <property type="protein sequence ID" value="OGK04047.1"/>
    <property type="molecule type" value="Genomic_DNA"/>
</dbReference>
<keyword evidence="2" id="KW-1133">Transmembrane helix</keyword>
<dbReference type="PANTHER" id="PTHR21666:SF289">
    <property type="entry name" value="L-ALA--D-GLU ENDOPEPTIDASE"/>
    <property type="match status" value="1"/>
</dbReference>
<protein>
    <recommendedName>
        <fullName evidence="3">M23ase beta-sheet core domain-containing protein</fullName>
    </recommendedName>
</protein>
<proteinExistence type="predicted"/>
<dbReference type="InterPro" id="IPR016047">
    <property type="entry name" value="M23ase_b-sheet_dom"/>
</dbReference>